<dbReference type="SMART" id="SM01122">
    <property type="entry name" value="DBC1"/>
    <property type="match status" value="1"/>
</dbReference>
<dbReference type="PANTHER" id="PTHR14304">
    <property type="entry name" value="CELL DIVISION CYCLE AND APOPTOSIS REGULATOR PROTEIN"/>
    <property type="match status" value="1"/>
</dbReference>
<feature type="region of interest" description="Disordered" evidence="8">
    <location>
        <begin position="944"/>
        <end position="999"/>
    </location>
</feature>
<dbReference type="Pfam" id="PF14444">
    <property type="entry name" value="S1-like"/>
    <property type="match status" value="1"/>
</dbReference>
<dbReference type="InterPro" id="IPR025224">
    <property type="entry name" value="CCAR1/CCAR2"/>
</dbReference>
<keyword evidence="2" id="KW-0963">Cytoplasm</keyword>
<sequence length="1508" mass="172474">MDSDKTAVNTQVLTEVPPSLQQLLLTLVKIFYGIECYVIFYYIQKKIILKEEELRQVCKIDQRQLRKFLVTLKVEKFIKERLVPQEVDGKVRKFTYYFVNYKGALNVAKYKIDHIRQKLEVREKDDIHRAFYRCSNESCKRQYDVMDMGKIFDPFTQEMRCWQCHSLVEQDELAIGPSQTTRSSMAKFNEQMTGIFSLLKQMDGVRFGREITEPTIQAPILKTEGETIELETKKVASIDQQHLERREDGQAVKKPRRDEIALLLAEEESKQPEETNASPSNDDLALTSSPKNLQTEEDEVNEEVFVFVQGERFRVDGSQQQINPNLFTGQLGLAASSQPFGAIPGMPLAGLVNQAAFSNTMGMNMLAQAQRSQIMAPQQQQLQQVQQRQQTQQSSSPARSQRTFIGVITKMMETYGFVDEDVFFQTSVIRGTMPRLGDRVMVEANYNPSMPFKWNAYLVRLLQDTPQSAHQQQTRQAPQQQSQNGIGSANRWSGGGSERRSAAIRDEPRRPVSSIQRRSPVKRPASRQRSPPRRSSPRKRESPPPRREVFAKKDRETDRGGSSVRGQSTKLDGDSPPRRRQRLIPRYHCNMPKQTLPCGELKNADLRRRYASLYIPSDFIRCSFDWTTSIPLGIPIKFSSHPINFHVLHKDIDAPMDGESSIENPSDADYRFLVKVMLISHPGLMSIRRKLSGLMADGSIDESTETQPLTKTIQLLVGHRGKGEYMCIGGPWSPSLDGKNPLDPVTLVKTAIRTTKAMTGLNLAECSKWYKIAHLRYLRPERQRIDSVVLMLPDTSAIESFKVTEESYKETEQILRDQLAVKLATIDAEQFNDKKSIDKDSSGENGEKLIGVGKETEKLVEATSTTSTCVPPSSSETETAEAASSLVTAEEEMETSQNSETGQSLDALQSPKKEVKTHWSLLETTIRTMKNVLTQRLSEAILKEKEEETKVNDGGIEQGKETEGQQGLNKEAEQSINNPVEQEKSEETTSPQKSNEPSIMVKIKEEIIELMETDEACEENKESPEEQVKREQLEKERIEMEKAKENFEKEKKERKATLERHYSQIPKEPGIFVYPSKTAKNGKFECKLMSLHSLLDYRQDDIKESSFEVFLFVEALREALDRSNAFVVYHTIATALDRETEKKRRNESLSEACKDEEVVVINENVGKDEKEIEKQPKSPTQSFTDLRTNFKAVVNNLDIFSSFVHFDGNICGFLTDRDLEEIINSTGLDLSRSEVKNLVKKVSSSKERINYRDFTDKWVDKEGNVKYIPEPTYQGNLFDSYNELAKGHYNLENSKSINSSNDLQIDLTEESSNGIFVYEGKIVNLKQCIQQQVAMEEERQSVLDKNNELDLKLKTIKEQRDVLEKKKRRLEDDVDRYRKKLHDVEKNLKKEKDDNEMVKKALNDCKRYGDRIVTIVDHIFPKQPVKEQLEVLKNNNNEIENGGGGGRGDGGKEEEEENKEKEKNNKGEEEEKEKEIVKENNQEKEENAKEEEEEIEKEKEGTKSLSDN</sequence>
<keyword evidence="12" id="KW-1185">Reference proteome</keyword>
<reference evidence="11" key="1">
    <citation type="journal article" date="2020" name="Ecol. Evol.">
        <title>Genome structure and content of the rice root-knot nematode (Meloidogyne graminicola).</title>
        <authorList>
            <person name="Phan N.T."/>
            <person name="Danchin E.G.J."/>
            <person name="Klopp C."/>
            <person name="Perfus-Barbeoch L."/>
            <person name="Kozlowski D.K."/>
            <person name="Koutsovoulos G.D."/>
            <person name="Lopez-Roques C."/>
            <person name="Bouchez O."/>
            <person name="Zahm M."/>
            <person name="Besnard G."/>
            <person name="Bellafiore S."/>
        </authorList>
    </citation>
    <scope>NUCLEOTIDE SEQUENCE</scope>
    <source>
        <strain evidence="11">VN-18</strain>
    </source>
</reference>
<evidence type="ECO:0000256" key="1">
    <source>
        <dbReference type="ARBA" id="ARBA00004496"/>
    </source>
</evidence>
<comment type="subcellular location">
    <subcellularLocation>
        <location evidence="1">Cytoplasm</location>
    </subcellularLocation>
</comment>
<dbReference type="GO" id="GO:0006355">
    <property type="term" value="P:regulation of DNA-templated transcription"/>
    <property type="evidence" value="ECO:0007669"/>
    <property type="project" value="InterPro"/>
</dbReference>
<feature type="compositionally biased region" description="Polar residues" evidence="8">
    <location>
        <begin position="895"/>
        <end position="907"/>
    </location>
</feature>
<proteinExistence type="predicted"/>
<dbReference type="SUPFAM" id="SSF47473">
    <property type="entry name" value="EF-hand"/>
    <property type="match status" value="1"/>
</dbReference>
<dbReference type="InterPro" id="IPR002853">
    <property type="entry name" value="TFIIE_asu"/>
</dbReference>
<dbReference type="EMBL" id="JABEBT010000001">
    <property type="protein sequence ID" value="KAF7640455.1"/>
    <property type="molecule type" value="Genomic_DNA"/>
</dbReference>
<dbReference type="GO" id="GO:0005737">
    <property type="term" value="C:cytoplasm"/>
    <property type="evidence" value="ECO:0007669"/>
    <property type="project" value="UniProtKB-SubCell"/>
</dbReference>
<dbReference type="GO" id="GO:0005634">
    <property type="term" value="C:nucleus"/>
    <property type="evidence" value="ECO:0007669"/>
    <property type="project" value="TreeGrafter"/>
</dbReference>
<dbReference type="InterPro" id="IPR024550">
    <property type="entry name" value="TFIIEa/SarR/Rpc3_HTH_dom"/>
</dbReference>
<evidence type="ECO:0000259" key="9">
    <source>
        <dbReference type="SMART" id="SM00531"/>
    </source>
</evidence>
<feature type="domain" description="Transcription initiation factor IIE subunit alpha N-terminal" evidence="9">
    <location>
        <begin position="34"/>
        <end position="183"/>
    </location>
</feature>
<keyword evidence="3" id="KW-0597">Phosphoprotein</keyword>
<evidence type="ECO:0000256" key="2">
    <source>
        <dbReference type="ARBA" id="ARBA00022490"/>
    </source>
</evidence>
<evidence type="ECO:0000256" key="8">
    <source>
        <dbReference type="SAM" id="MobiDB-lite"/>
    </source>
</evidence>
<feature type="domain" description="DBC1/CARP1 catalytically inactive NUDIX hydrolase" evidence="10">
    <location>
        <begin position="706"/>
        <end position="831"/>
    </location>
</feature>
<dbReference type="Pfam" id="PF14443">
    <property type="entry name" value="DBC1"/>
    <property type="match status" value="1"/>
</dbReference>
<evidence type="ECO:0000256" key="6">
    <source>
        <dbReference type="ARBA" id="ARBA00023306"/>
    </source>
</evidence>
<feature type="region of interest" description="Disordered" evidence="8">
    <location>
        <begin position="1434"/>
        <end position="1508"/>
    </location>
</feature>
<feature type="compositionally biased region" description="Basic residues" evidence="8">
    <location>
        <begin position="519"/>
        <end position="537"/>
    </location>
</feature>
<gene>
    <name evidence="11" type="ORF">Mgra_00000275</name>
</gene>
<evidence type="ECO:0000313" key="11">
    <source>
        <dbReference type="EMBL" id="KAF7640455.1"/>
    </source>
</evidence>
<evidence type="ECO:0000256" key="5">
    <source>
        <dbReference type="ARBA" id="ARBA00023159"/>
    </source>
</evidence>
<evidence type="ECO:0000256" key="7">
    <source>
        <dbReference type="SAM" id="Coils"/>
    </source>
</evidence>
<dbReference type="InterPro" id="IPR025954">
    <property type="entry name" value="DBC1/CARP1_inactive_NUDIX"/>
</dbReference>
<name>A0A8T0A533_9BILA</name>
<dbReference type="SMART" id="SM00531">
    <property type="entry name" value="TFIIE"/>
    <property type="match status" value="1"/>
</dbReference>
<dbReference type="Proteomes" id="UP000605970">
    <property type="component" value="Unassembled WGS sequence"/>
</dbReference>
<dbReference type="Pfam" id="PF19256">
    <property type="entry name" value="LAIKA"/>
    <property type="match status" value="1"/>
</dbReference>
<feature type="compositionally biased region" description="Polar residues" evidence="8">
    <location>
        <begin position="274"/>
        <end position="288"/>
    </location>
</feature>
<evidence type="ECO:0000256" key="4">
    <source>
        <dbReference type="ARBA" id="ARBA00023054"/>
    </source>
</evidence>
<feature type="compositionally biased region" description="Low complexity" evidence="8">
    <location>
        <begin position="863"/>
        <end position="888"/>
    </location>
</feature>
<feature type="compositionally biased region" description="Basic and acidic residues" evidence="8">
    <location>
        <begin position="497"/>
        <end position="510"/>
    </location>
</feature>
<dbReference type="GO" id="GO:0006367">
    <property type="term" value="P:transcription initiation at RNA polymerase II promoter"/>
    <property type="evidence" value="ECO:0007669"/>
    <property type="project" value="InterPro"/>
</dbReference>
<feature type="compositionally biased region" description="Polar residues" evidence="8">
    <location>
        <begin position="988"/>
        <end position="997"/>
    </location>
</feature>
<evidence type="ECO:0000259" key="10">
    <source>
        <dbReference type="SMART" id="SM01122"/>
    </source>
</evidence>
<evidence type="ECO:0000313" key="12">
    <source>
        <dbReference type="Proteomes" id="UP000605970"/>
    </source>
</evidence>
<accession>A0A8T0A533</accession>
<feature type="compositionally biased region" description="Basic and acidic residues" evidence="8">
    <location>
        <begin position="538"/>
        <end position="559"/>
    </location>
</feature>
<dbReference type="InterPro" id="IPR013083">
    <property type="entry name" value="Znf_RING/FYVE/PHD"/>
</dbReference>
<dbReference type="InterPro" id="IPR045353">
    <property type="entry name" value="LAIKA"/>
</dbReference>
<dbReference type="OrthoDB" id="21006at2759"/>
<keyword evidence="6" id="KW-0131">Cell cycle</keyword>
<dbReference type="InterPro" id="IPR011992">
    <property type="entry name" value="EF-hand-dom_pair"/>
</dbReference>
<evidence type="ECO:0000256" key="3">
    <source>
        <dbReference type="ARBA" id="ARBA00022553"/>
    </source>
</evidence>
<dbReference type="SUPFAM" id="SSF57783">
    <property type="entry name" value="Zinc beta-ribbon"/>
    <property type="match status" value="1"/>
</dbReference>
<feature type="region of interest" description="Disordered" evidence="8">
    <location>
        <begin position="465"/>
        <end position="580"/>
    </location>
</feature>
<dbReference type="Pfam" id="PF02002">
    <property type="entry name" value="TFIIE_alpha"/>
    <property type="match status" value="1"/>
</dbReference>
<dbReference type="InterPro" id="IPR025223">
    <property type="entry name" value="S1-like_RNA-bd_dom"/>
</dbReference>
<dbReference type="Gene3D" id="3.30.40.10">
    <property type="entry name" value="Zinc/RING finger domain, C3HC4 (zinc finger)"/>
    <property type="match status" value="1"/>
</dbReference>
<organism evidence="11 12">
    <name type="scientific">Meloidogyne graminicola</name>
    <dbReference type="NCBI Taxonomy" id="189291"/>
    <lineage>
        <taxon>Eukaryota</taxon>
        <taxon>Metazoa</taxon>
        <taxon>Ecdysozoa</taxon>
        <taxon>Nematoda</taxon>
        <taxon>Chromadorea</taxon>
        <taxon>Rhabditida</taxon>
        <taxon>Tylenchina</taxon>
        <taxon>Tylenchomorpha</taxon>
        <taxon>Tylenchoidea</taxon>
        <taxon>Meloidogynidae</taxon>
        <taxon>Meloidogyninae</taxon>
        <taxon>Meloidogyne</taxon>
    </lineage>
</organism>
<dbReference type="PANTHER" id="PTHR14304:SF11">
    <property type="entry name" value="SAP DOMAIN-CONTAINING PROTEIN"/>
    <property type="match status" value="1"/>
</dbReference>
<feature type="region of interest" description="Disordered" evidence="8">
    <location>
        <begin position="265"/>
        <end position="288"/>
    </location>
</feature>
<feature type="coiled-coil region" evidence="7">
    <location>
        <begin position="1026"/>
        <end position="1060"/>
    </location>
</feature>
<feature type="compositionally biased region" description="Basic and acidic residues" evidence="8">
    <location>
        <begin position="1458"/>
        <end position="1487"/>
    </location>
</feature>
<comment type="caution">
    <text evidence="11">The sequence shown here is derived from an EMBL/GenBank/DDBJ whole genome shotgun (WGS) entry which is preliminary data.</text>
</comment>
<feature type="compositionally biased region" description="Polar residues" evidence="8">
    <location>
        <begin position="964"/>
        <end position="980"/>
    </location>
</feature>
<feature type="compositionally biased region" description="Low complexity" evidence="8">
    <location>
        <begin position="465"/>
        <end position="483"/>
    </location>
</feature>
<keyword evidence="4 7" id="KW-0175">Coiled coil</keyword>
<feature type="coiled-coil region" evidence="7">
    <location>
        <begin position="1339"/>
        <end position="1401"/>
    </location>
</feature>
<feature type="region of interest" description="Disordered" evidence="8">
    <location>
        <begin position="861"/>
        <end position="911"/>
    </location>
</feature>
<protein>
    <submittedName>
        <fullName evidence="11">SAP domain-containing protein</fullName>
    </submittedName>
</protein>
<dbReference type="Gene3D" id="1.10.238.10">
    <property type="entry name" value="EF-hand"/>
    <property type="match status" value="1"/>
</dbReference>
<keyword evidence="5" id="KW-0010">Activator</keyword>